<comment type="caution">
    <text evidence="10">The sequence shown here is derived from an EMBL/GenBank/DDBJ whole genome shotgun (WGS) entry which is preliminary data.</text>
</comment>
<dbReference type="PANTHER" id="PTHR43671:SF13">
    <property type="entry name" value="SERINE_THREONINE-PROTEIN KINASE NEK2"/>
    <property type="match status" value="1"/>
</dbReference>
<feature type="region of interest" description="Disordered" evidence="8">
    <location>
        <begin position="603"/>
        <end position="813"/>
    </location>
</feature>
<dbReference type="InterPro" id="IPR017441">
    <property type="entry name" value="Protein_kinase_ATP_BS"/>
</dbReference>
<dbReference type="PANTHER" id="PTHR43671">
    <property type="entry name" value="SERINE/THREONINE-PROTEIN KINASE NEK"/>
    <property type="match status" value="1"/>
</dbReference>
<dbReference type="InterPro" id="IPR011009">
    <property type="entry name" value="Kinase-like_dom_sf"/>
</dbReference>
<evidence type="ECO:0000256" key="8">
    <source>
        <dbReference type="SAM" id="MobiDB-lite"/>
    </source>
</evidence>
<organism evidence="10 11">
    <name type="scientific">Lecanosticta acicola</name>
    <dbReference type="NCBI Taxonomy" id="111012"/>
    <lineage>
        <taxon>Eukaryota</taxon>
        <taxon>Fungi</taxon>
        <taxon>Dikarya</taxon>
        <taxon>Ascomycota</taxon>
        <taxon>Pezizomycotina</taxon>
        <taxon>Dothideomycetes</taxon>
        <taxon>Dothideomycetidae</taxon>
        <taxon>Mycosphaerellales</taxon>
        <taxon>Mycosphaerellaceae</taxon>
        <taxon>Lecanosticta</taxon>
    </lineage>
</organism>
<evidence type="ECO:0000313" key="10">
    <source>
        <dbReference type="EMBL" id="CAK3746347.1"/>
    </source>
</evidence>
<keyword evidence="4 7" id="KW-0547">Nucleotide-binding</keyword>
<evidence type="ECO:0000313" key="11">
    <source>
        <dbReference type="Proteomes" id="UP001296104"/>
    </source>
</evidence>
<dbReference type="InterPro" id="IPR050660">
    <property type="entry name" value="NEK_Ser/Thr_kinase"/>
</dbReference>
<proteinExistence type="inferred from homology"/>
<dbReference type="Pfam" id="PF00069">
    <property type="entry name" value="Pkinase"/>
    <property type="match status" value="1"/>
</dbReference>
<dbReference type="Gene3D" id="1.10.510.10">
    <property type="entry name" value="Transferase(Phosphotransferase) domain 1"/>
    <property type="match status" value="2"/>
</dbReference>
<dbReference type="SUPFAM" id="SSF56112">
    <property type="entry name" value="Protein kinase-like (PK-like)"/>
    <property type="match status" value="1"/>
</dbReference>
<evidence type="ECO:0000256" key="3">
    <source>
        <dbReference type="ARBA" id="ARBA00022679"/>
    </source>
</evidence>
<evidence type="ECO:0000256" key="6">
    <source>
        <dbReference type="ARBA" id="ARBA00022840"/>
    </source>
</evidence>
<gene>
    <name evidence="10" type="ORF">LECACI_7A000130</name>
</gene>
<reference evidence="10" key="1">
    <citation type="submission" date="2023-11" db="EMBL/GenBank/DDBJ databases">
        <authorList>
            <person name="Alioto T."/>
            <person name="Alioto T."/>
            <person name="Gomez Garrido J."/>
        </authorList>
    </citation>
    <scope>NUCLEOTIDE SEQUENCE</scope>
</reference>
<accession>A0AAI8YR70</accession>
<dbReference type="Proteomes" id="UP001296104">
    <property type="component" value="Unassembled WGS sequence"/>
</dbReference>
<feature type="compositionally biased region" description="Low complexity" evidence="8">
    <location>
        <begin position="720"/>
        <end position="729"/>
    </location>
</feature>
<evidence type="ECO:0000256" key="7">
    <source>
        <dbReference type="PROSITE-ProRule" id="PRU10141"/>
    </source>
</evidence>
<protein>
    <recommendedName>
        <fullName evidence="2">non-specific serine/threonine protein kinase</fullName>
        <ecNumber evidence="2">2.7.11.1</ecNumber>
    </recommendedName>
</protein>
<keyword evidence="3" id="KW-0808">Transferase</keyword>
<evidence type="ECO:0000256" key="4">
    <source>
        <dbReference type="ARBA" id="ARBA00022741"/>
    </source>
</evidence>
<keyword evidence="5" id="KW-0418">Kinase</keyword>
<keyword evidence="11" id="KW-1185">Reference proteome</keyword>
<dbReference type="EC" id="2.7.11.1" evidence="2"/>
<feature type="domain" description="Protein kinase" evidence="9">
    <location>
        <begin position="172"/>
        <end position="565"/>
    </location>
</feature>
<evidence type="ECO:0000259" key="9">
    <source>
        <dbReference type="PROSITE" id="PS50011"/>
    </source>
</evidence>
<comment type="similarity">
    <text evidence="1">Belongs to the protein kinase superfamily. NEK Ser/Thr protein kinase family. NIMA subfamily.</text>
</comment>
<feature type="region of interest" description="Disordered" evidence="8">
    <location>
        <begin position="319"/>
        <end position="355"/>
    </location>
</feature>
<feature type="compositionally biased region" description="Polar residues" evidence="8">
    <location>
        <begin position="747"/>
        <end position="770"/>
    </location>
</feature>
<dbReference type="GO" id="GO:0005524">
    <property type="term" value="F:ATP binding"/>
    <property type="evidence" value="ECO:0007669"/>
    <property type="project" value="UniProtKB-UniRule"/>
</dbReference>
<dbReference type="PROSITE" id="PS50011">
    <property type="entry name" value="PROTEIN_KINASE_DOM"/>
    <property type="match status" value="1"/>
</dbReference>
<dbReference type="AlphaFoldDB" id="A0AAI8YR70"/>
<dbReference type="InterPro" id="IPR000719">
    <property type="entry name" value="Prot_kinase_dom"/>
</dbReference>
<dbReference type="SMART" id="SM00220">
    <property type="entry name" value="S_TKc"/>
    <property type="match status" value="1"/>
</dbReference>
<feature type="binding site" evidence="7">
    <location>
        <position position="205"/>
    </location>
    <ligand>
        <name>ATP</name>
        <dbReference type="ChEBI" id="CHEBI:30616"/>
    </ligand>
</feature>
<sequence>MTETTSQEGWKAFLELEKKANKALKQQPLDTENLAAIWDARPEEASLDEIINLSTQLSHSRDLLRKRRREYKSNTEAAGLSAGEKPQFVANNYSHVLPLYEELLQALNSLRAWREQLPHGHAALQYLDKQIRKHTKRQGKLSNKLVALVNEIKEYDDEIARHAAEYPEHKGWVLVESLGSGTHGNVRLYVRQNAFGVIVDRVAAKDSSIATLEASQLNDSKTIPNEITAMYSLRPLIGSDCIVQIHNHSLQSERGSYTIYTEYCGLGTLEELARMYGKPFDEGMNEARRIEPRSDHPDGDDLNQHEKDQEEISGLGEEVGRGAGDAEQEGSDQGVGGDREDEEERPKDNSPQQKIDRSFWIPEPFIWAQLEQLCIAGLLMERGDLEGTPTEWSLILHRDIRLPNICLRNNTGETYRGYPLGKLGNFATSAIIPPGEQASWAHYRLVNSERAHTAPELCIPELHGRGTAGPRLTSKANVWAVGDLIWSLITLRDHDRKRSSLPRNNNPPELVHEDFDEEAQAKYSKELRELVMRCVGYSPDERPSFDQLLRKIRRNTGDGGKRDYARGLRNAPAGHGRFNKYALRTAREEWMLRMVLAKEWAVRKSGSRSPPPPPSGNDSSDSSFDGDEENGAGASHGNASPRGRPRAGGNNIQGQARQGRQTSRSPRSGPRQSTELITMPRREAPSPLPSEEDSDSTGLEQPPRRNRTPSLRPPAASNHPSPAQQPAKSPSKRRRGARDAEPPRRQPQPSATAGAAQSSGKRPAPTTTGGKTVPDGPKPKKQKTRKTSMERLAESGTIIGGQDGGRALRRRPR</sequence>
<evidence type="ECO:0000256" key="2">
    <source>
        <dbReference type="ARBA" id="ARBA00012513"/>
    </source>
</evidence>
<dbReference type="GO" id="GO:0004674">
    <property type="term" value="F:protein serine/threonine kinase activity"/>
    <property type="evidence" value="ECO:0007669"/>
    <property type="project" value="UniProtKB-EC"/>
</dbReference>
<feature type="compositionally biased region" description="Polar residues" evidence="8">
    <location>
        <begin position="650"/>
        <end position="676"/>
    </location>
</feature>
<name>A0AAI8YR70_9PEZI</name>
<dbReference type="EMBL" id="CAVMBE010000001">
    <property type="protein sequence ID" value="CAK3746347.1"/>
    <property type="molecule type" value="Genomic_DNA"/>
</dbReference>
<evidence type="ECO:0000256" key="1">
    <source>
        <dbReference type="ARBA" id="ARBA00010886"/>
    </source>
</evidence>
<dbReference type="PROSITE" id="PS00107">
    <property type="entry name" value="PROTEIN_KINASE_ATP"/>
    <property type="match status" value="1"/>
</dbReference>
<evidence type="ECO:0000256" key="5">
    <source>
        <dbReference type="ARBA" id="ARBA00022777"/>
    </source>
</evidence>
<keyword evidence="6 7" id="KW-0067">ATP-binding</keyword>